<organism evidence="3 4">
    <name type="scientific">Morus notabilis</name>
    <dbReference type="NCBI Taxonomy" id="981085"/>
    <lineage>
        <taxon>Eukaryota</taxon>
        <taxon>Viridiplantae</taxon>
        <taxon>Streptophyta</taxon>
        <taxon>Embryophyta</taxon>
        <taxon>Tracheophyta</taxon>
        <taxon>Spermatophyta</taxon>
        <taxon>Magnoliopsida</taxon>
        <taxon>eudicotyledons</taxon>
        <taxon>Gunneridae</taxon>
        <taxon>Pentapetalae</taxon>
        <taxon>rosids</taxon>
        <taxon>fabids</taxon>
        <taxon>Rosales</taxon>
        <taxon>Moraceae</taxon>
        <taxon>Moreae</taxon>
        <taxon>Morus</taxon>
    </lineage>
</organism>
<dbReference type="PANTHER" id="PTHR33143">
    <property type="entry name" value="F16F4.1 PROTEIN-RELATED"/>
    <property type="match status" value="1"/>
</dbReference>
<dbReference type="EMBL" id="KE344746">
    <property type="protein sequence ID" value="EXB77327.1"/>
    <property type="molecule type" value="Genomic_DNA"/>
</dbReference>
<dbReference type="STRING" id="981085.W9R9H5"/>
<protein>
    <recommendedName>
        <fullName evidence="2">VQ domain-containing protein</fullName>
    </recommendedName>
</protein>
<dbReference type="Pfam" id="PF05678">
    <property type="entry name" value="VQ"/>
    <property type="match status" value="1"/>
</dbReference>
<feature type="compositionally biased region" description="Basic and acidic residues" evidence="1">
    <location>
        <begin position="86"/>
        <end position="108"/>
    </location>
</feature>
<name>W9R9H5_9ROSA</name>
<sequence>MMMKPKPLNNPPGSANSANNKLAMHKDSHVIAKLKPKIRIIHVFAPEIIKTDAANFRQLVQSLTGKGAGDARGKDDHRAQNRKGFRSTDDDQPTSKKTVDQKRDDDQFPVVIKKEEAEENLWSGDHDEKMINSSSFLDGFSDLDGFIDEISEFRSFPLRSSSRMDRVFHEDPN</sequence>
<dbReference type="InterPro" id="IPR008889">
    <property type="entry name" value="VQ"/>
</dbReference>
<feature type="region of interest" description="Disordered" evidence="1">
    <location>
        <begin position="1"/>
        <end position="20"/>
    </location>
</feature>
<evidence type="ECO:0000313" key="3">
    <source>
        <dbReference type="EMBL" id="EXB77327.1"/>
    </source>
</evidence>
<keyword evidence="4" id="KW-1185">Reference proteome</keyword>
<evidence type="ECO:0000313" key="4">
    <source>
        <dbReference type="Proteomes" id="UP000030645"/>
    </source>
</evidence>
<dbReference type="InterPro" id="IPR039607">
    <property type="entry name" value="VQ_8/17/18/20/21/25"/>
</dbReference>
<dbReference type="KEGG" id="mnt:21393457"/>
<dbReference type="eggNOG" id="ENOG502S3AS">
    <property type="taxonomic scope" value="Eukaryota"/>
</dbReference>
<feature type="compositionally biased region" description="Basic and acidic residues" evidence="1">
    <location>
        <begin position="69"/>
        <end position="79"/>
    </location>
</feature>
<dbReference type="GO" id="GO:0005634">
    <property type="term" value="C:nucleus"/>
    <property type="evidence" value="ECO:0007669"/>
    <property type="project" value="TreeGrafter"/>
</dbReference>
<gene>
    <name evidence="3" type="ORF">L484_010153</name>
</gene>
<feature type="region of interest" description="Disordered" evidence="1">
    <location>
        <begin position="65"/>
        <end position="108"/>
    </location>
</feature>
<dbReference type="Proteomes" id="UP000030645">
    <property type="component" value="Unassembled WGS sequence"/>
</dbReference>
<reference evidence="4" key="1">
    <citation type="submission" date="2013-01" db="EMBL/GenBank/DDBJ databases">
        <title>Draft Genome Sequence of a Mulberry Tree, Morus notabilis C.K. Schneid.</title>
        <authorList>
            <person name="He N."/>
            <person name="Zhao S."/>
        </authorList>
    </citation>
    <scope>NUCLEOTIDE SEQUENCE</scope>
</reference>
<accession>W9R9H5</accession>
<dbReference type="PANTHER" id="PTHR33143:SF74">
    <property type="entry name" value="VQ MOTIF-CONTAINING PROTEIN 18"/>
    <property type="match status" value="1"/>
</dbReference>
<dbReference type="OrthoDB" id="693437at2759"/>
<dbReference type="AlphaFoldDB" id="W9R9H5"/>
<feature type="domain" description="VQ" evidence="2">
    <location>
        <begin position="45"/>
        <end position="68"/>
    </location>
</feature>
<proteinExistence type="predicted"/>
<evidence type="ECO:0000256" key="1">
    <source>
        <dbReference type="SAM" id="MobiDB-lite"/>
    </source>
</evidence>
<evidence type="ECO:0000259" key="2">
    <source>
        <dbReference type="Pfam" id="PF05678"/>
    </source>
</evidence>